<comment type="catalytic activity">
    <reaction evidence="1 7">
        <text>2-C-methyl-D-erythritol 4-phosphate + CTP + H(+) = 4-CDP-2-C-methyl-D-erythritol + diphosphate</text>
        <dbReference type="Rhea" id="RHEA:13429"/>
        <dbReference type="ChEBI" id="CHEBI:15378"/>
        <dbReference type="ChEBI" id="CHEBI:33019"/>
        <dbReference type="ChEBI" id="CHEBI:37563"/>
        <dbReference type="ChEBI" id="CHEBI:57823"/>
        <dbReference type="ChEBI" id="CHEBI:58262"/>
        <dbReference type="EC" id="2.7.7.60"/>
    </reaction>
</comment>
<evidence type="ECO:0000313" key="9">
    <source>
        <dbReference type="Proteomes" id="UP001597233"/>
    </source>
</evidence>
<dbReference type="GO" id="GO:0050518">
    <property type="term" value="F:2-C-methyl-D-erythritol 4-phosphate cytidylyltransferase activity"/>
    <property type="evidence" value="ECO:0007669"/>
    <property type="project" value="UniProtKB-EC"/>
</dbReference>
<dbReference type="EC" id="2.7.7.60" evidence="7"/>
<feature type="site" description="Positions MEP for the nucleophilic attack" evidence="7">
    <location>
        <position position="154"/>
    </location>
</feature>
<keyword evidence="9" id="KW-1185">Reference proteome</keyword>
<dbReference type="HAMAP" id="MF_00108">
    <property type="entry name" value="IspD"/>
    <property type="match status" value="1"/>
</dbReference>
<dbReference type="PROSITE" id="PS01295">
    <property type="entry name" value="ISPD"/>
    <property type="match status" value="1"/>
</dbReference>
<keyword evidence="6 7" id="KW-0414">Isoprene biosynthesis</keyword>
<feature type="site" description="Positions MEP for the nucleophilic attack" evidence="7">
    <location>
        <position position="210"/>
    </location>
</feature>
<comment type="pathway">
    <text evidence="2 7">Isoprenoid biosynthesis; isopentenyl diphosphate biosynthesis via DXP pathway; isopentenyl diphosphate from 1-deoxy-D-xylulose 5-phosphate: step 2/6.</text>
</comment>
<dbReference type="CDD" id="cd02516">
    <property type="entry name" value="CDP-ME_synthetase"/>
    <property type="match status" value="1"/>
</dbReference>
<evidence type="ECO:0000256" key="4">
    <source>
        <dbReference type="ARBA" id="ARBA00022679"/>
    </source>
</evidence>
<evidence type="ECO:0000313" key="8">
    <source>
        <dbReference type="EMBL" id="MFD1884093.1"/>
    </source>
</evidence>
<reference evidence="9" key="1">
    <citation type="journal article" date="2019" name="Int. J. Syst. Evol. Microbiol.">
        <title>The Global Catalogue of Microorganisms (GCM) 10K type strain sequencing project: providing services to taxonomists for standard genome sequencing and annotation.</title>
        <authorList>
            <consortium name="The Broad Institute Genomics Platform"/>
            <consortium name="The Broad Institute Genome Sequencing Center for Infectious Disease"/>
            <person name="Wu L."/>
            <person name="Ma J."/>
        </authorList>
    </citation>
    <scope>NUCLEOTIDE SEQUENCE [LARGE SCALE GENOMIC DNA]</scope>
    <source>
        <strain evidence="9">CCUG 54950</strain>
    </source>
</reference>
<comment type="caution">
    <text evidence="8">The sequence shown here is derived from an EMBL/GenBank/DDBJ whole genome shotgun (WGS) entry which is preliminary data.</text>
</comment>
<evidence type="ECO:0000256" key="1">
    <source>
        <dbReference type="ARBA" id="ARBA00001282"/>
    </source>
</evidence>
<dbReference type="InterPro" id="IPR029044">
    <property type="entry name" value="Nucleotide-diphossugar_trans"/>
</dbReference>
<dbReference type="NCBIfam" id="TIGR00453">
    <property type="entry name" value="ispD"/>
    <property type="match status" value="1"/>
</dbReference>
<evidence type="ECO:0000256" key="3">
    <source>
        <dbReference type="ARBA" id="ARBA00009789"/>
    </source>
</evidence>
<comment type="similarity">
    <text evidence="3 7">Belongs to the IspD/TarI cytidylyltransferase family. IspD subfamily.</text>
</comment>
<dbReference type="Gene3D" id="3.90.550.10">
    <property type="entry name" value="Spore Coat Polysaccharide Biosynthesis Protein SpsA, Chain A"/>
    <property type="match status" value="1"/>
</dbReference>
<protein>
    <recommendedName>
        <fullName evidence="7">2-C-methyl-D-erythritol 4-phosphate cytidylyltransferase</fullName>
        <ecNumber evidence="7">2.7.7.60</ecNumber>
    </recommendedName>
    <alternativeName>
        <fullName evidence="7">4-diphosphocytidyl-2C-methyl-D-erythritol synthase</fullName>
    </alternativeName>
    <alternativeName>
        <fullName evidence="7">MEP cytidylyltransferase</fullName>
        <shortName evidence="7">MCT</shortName>
    </alternativeName>
</protein>
<evidence type="ECO:0000256" key="2">
    <source>
        <dbReference type="ARBA" id="ARBA00004787"/>
    </source>
</evidence>
<gene>
    <name evidence="7 8" type="primary">ispD</name>
    <name evidence="8" type="ORF">ACFSC9_00965</name>
</gene>
<evidence type="ECO:0000256" key="5">
    <source>
        <dbReference type="ARBA" id="ARBA00022695"/>
    </source>
</evidence>
<dbReference type="InterPro" id="IPR034683">
    <property type="entry name" value="IspD/TarI"/>
</dbReference>
<accession>A0ABW4REG5</accession>
<dbReference type="PANTHER" id="PTHR32125:SF4">
    <property type="entry name" value="2-C-METHYL-D-ERYTHRITOL 4-PHOSPHATE CYTIDYLYLTRANSFERASE, CHLOROPLASTIC"/>
    <property type="match status" value="1"/>
</dbReference>
<proteinExistence type="inferred from homology"/>
<organism evidence="8 9">
    <name type="scientific">Paenibacillus wenxiniae</name>
    <dbReference type="NCBI Taxonomy" id="1636843"/>
    <lineage>
        <taxon>Bacteria</taxon>
        <taxon>Bacillati</taxon>
        <taxon>Bacillota</taxon>
        <taxon>Bacilli</taxon>
        <taxon>Bacillales</taxon>
        <taxon>Paenibacillaceae</taxon>
        <taxon>Paenibacillus</taxon>
    </lineage>
</organism>
<keyword evidence="5 7" id="KW-0548">Nucleotidyltransferase</keyword>
<evidence type="ECO:0000256" key="7">
    <source>
        <dbReference type="HAMAP-Rule" id="MF_00108"/>
    </source>
</evidence>
<dbReference type="Pfam" id="PF01128">
    <property type="entry name" value="IspD"/>
    <property type="match status" value="1"/>
</dbReference>
<evidence type="ECO:0000256" key="6">
    <source>
        <dbReference type="ARBA" id="ARBA00023229"/>
    </source>
</evidence>
<name>A0ABW4REG5_9BACL</name>
<dbReference type="Proteomes" id="UP001597233">
    <property type="component" value="Unassembled WGS sequence"/>
</dbReference>
<dbReference type="InterPro" id="IPR018294">
    <property type="entry name" value="ISPD_synthase_CS"/>
</dbReference>
<feature type="site" description="Transition state stabilizer" evidence="7">
    <location>
        <position position="24"/>
    </location>
</feature>
<dbReference type="InterPro" id="IPR050088">
    <property type="entry name" value="IspD/TarI_cytidylyltransf_bact"/>
</dbReference>
<dbReference type="EMBL" id="JBHUEH010000004">
    <property type="protein sequence ID" value="MFD1884093.1"/>
    <property type="molecule type" value="Genomic_DNA"/>
</dbReference>
<comment type="function">
    <text evidence="7">Catalyzes the formation of 4-diphosphocytidyl-2-C-methyl-D-erythritol from CTP and 2-C-methyl-D-erythritol 4-phosphate (MEP).</text>
</comment>
<sequence length="231" mass="25783">MAQKAGIIVVAAGKGSRMGTVESKQYLRLQNKPIIIHTLEVFERSELVDEIVVVTGADDLERCEDWIKEYGLHKVTHVVAGGYDRQESVYRGLQQLKSDWVMVHDGVRPFVTEQQLHHCLEAAQQVGASVLAVPVKDTIKQVDRSLHIAGTPDRSTLWAIQTPQTFRYNDLLSAHQQAEAADFRGTDDAMLVERLGTPITVVEGSYTNIKLTTPDDLDYAAYLLARKGENR</sequence>
<feature type="site" description="Transition state stabilizer" evidence="7">
    <location>
        <position position="17"/>
    </location>
</feature>
<dbReference type="SUPFAM" id="SSF53448">
    <property type="entry name" value="Nucleotide-diphospho-sugar transferases"/>
    <property type="match status" value="1"/>
</dbReference>
<dbReference type="InterPro" id="IPR001228">
    <property type="entry name" value="IspD"/>
</dbReference>
<dbReference type="RefSeq" id="WP_347327060.1">
    <property type="nucleotide sequence ID" value="NZ_JBCGUH010000019.1"/>
</dbReference>
<keyword evidence="4 7" id="KW-0808">Transferase</keyword>
<dbReference type="PANTHER" id="PTHR32125">
    <property type="entry name" value="2-C-METHYL-D-ERYTHRITOL 4-PHOSPHATE CYTIDYLYLTRANSFERASE, CHLOROPLASTIC"/>
    <property type="match status" value="1"/>
</dbReference>